<sequence>MESKFKFKLKNGLRGEAINKGNAYRVTYSNGVAVDILNDIVKKNIDKNIWVVSK</sequence>
<dbReference type="EMBL" id="JACGAN010000007">
    <property type="protein sequence ID" value="MBA5746571.1"/>
    <property type="molecule type" value="Genomic_DNA"/>
</dbReference>
<name>A0ABR5ZXW1_9LACT</name>
<dbReference type="RefSeq" id="WP_182023320.1">
    <property type="nucleotide sequence ID" value="NZ_JACGAM010000007.1"/>
</dbReference>
<keyword evidence="2" id="KW-1185">Reference proteome</keyword>
<reference evidence="1 2" key="1">
    <citation type="submission" date="2020-07" db="EMBL/GenBank/DDBJ databases">
        <title>Draft Genome Sequences of Lactobacillales Isolated from the International Space Station.</title>
        <authorList>
            <person name="Bharadwaj A.R."/>
            <person name="Singh N.K."/>
            <person name="Wood J.M."/>
            <person name="Debieu M."/>
            <person name="O'Hara N.B."/>
            <person name="Karouia F."/>
            <person name="Mason C.E."/>
            <person name="Venkateswaran K."/>
        </authorList>
    </citation>
    <scope>NUCLEOTIDE SEQUENCE [LARGE SCALE GENOMIC DNA]</scope>
    <source>
        <strain evidence="1 2">151250015-1-258-55</strain>
    </source>
</reference>
<organism evidence="1 2">
    <name type="scientific">Aerococcus urinaeequi</name>
    <dbReference type="NCBI Taxonomy" id="51665"/>
    <lineage>
        <taxon>Bacteria</taxon>
        <taxon>Bacillati</taxon>
        <taxon>Bacillota</taxon>
        <taxon>Bacilli</taxon>
        <taxon>Lactobacillales</taxon>
        <taxon>Aerococcaceae</taxon>
        <taxon>Aerococcus</taxon>
    </lineage>
</organism>
<comment type="caution">
    <text evidence="1">The sequence shown here is derived from an EMBL/GenBank/DDBJ whole genome shotgun (WGS) entry which is preliminary data.</text>
</comment>
<gene>
    <name evidence="1" type="ORF">H3232_05045</name>
</gene>
<evidence type="ECO:0000313" key="1">
    <source>
        <dbReference type="EMBL" id="MBA5746571.1"/>
    </source>
</evidence>
<proteinExistence type="predicted"/>
<accession>A0ABR5ZXW1</accession>
<protein>
    <submittedName>
        <fullName evidence="1">Uncharacterized protein</fullName>
    </submittedName>
</protein>
<evidence type="ECO:0000313" key="2">
    <source>
        <dbReference type="Proteomes" id="UP000540056"/>
    </source>
</evidence>
<dbReference type="Proteomes" id="UP000540056">
    <property type="component" value="Unassembled WGS sequence"/>
</dbReference>